<dbReference type="Pfam" id="PF00406">
    <property type="entry name" value="ADK"/>
    <property type="match status" value="1"/>
</dbReference>
<evidence type="ECO:0000256" key="1">
    <source>
        <dbReference type="ARBA" id="ARBA00022679"/>
    </source>
</evidence>
<dbReference type="InterPro" id="IPR000850">
    <property type="entry name" value="Adenylat/UMP-CMP_kin"/>
</dbReference>
<sequence>MTNRLTTIISLIGAPGSGKGTYGSMLASRMNRCTFLSVGDVLREYSEQSESMSKTLQSGDLVDDTFVNDAVLQRLVQLSSQTSQDGRILILDGFPRNQAQTVLLSKWPRELQKIMALHFDVPDDICITKLLGRRKCTICNGSFNINGVDANGFYMPPILPSDGSCPTKCNREIDWKRRDDDTEETIRNRMNIYHEQTEPVLEYWLNRNSLLTFVPFNGVDDIDVISDKVGNALRGQFK</sequence>
<dbReference type="PROSITE" id="PS00113">
    <property type="entry name" value="ADENYLATE_KINASE"/>
    <property type="match status" value="1"/>
</dbReference>
<evidence type="ECO:0000256" key="4">
    <source>
        <dbReference type="RuleBase" id="RU003330"/>
    </source>
</evidence>
<protein>
    <recommendedName>
        <fullName evidence="7">Adenylate kinase</fullName>
    </recommendedName>
</protein>
<dbReference type="Proteomes" id="UP001530400">
    <property type="component" value="Unassembled WGS sequence"/>
</dbReference>
<organism evidence="5 6">
    <name type="scientific">Cyclotella atomus</name>
    <dbReference type="NCBI Taxonomy" id="382360"/>
    <lineage>
        <taxon>Eukaryota</taxon>
        <taxon>Sar</taxon>
        <taxon>Stramenopiles</taxon>
        <taxon>Ochrophyta</taxon>
        <taxon>Bacillariophyta</taxon>
        <taxon>Coscinodiscophyceae</taxon>
        <taxon>Thalassiosirophycidae</taxon>
        <taxon>Stephanodiscales</taxon>
        <taxon>Stephanodiscaceae</taxon>
        <taxon>Cyclotella</taxon>
    </lineage>
</organism>
<dbReference type="InterPro" id="IPR033690">
    <property type="entry name" value="Adenylat_kinase_CS"/>
</dbReference>
<dbReference type="AlphaFoldDB" id="A0ABD3PN55"/>
<keyword evidence="6" id="KW-1185">Reference proteome</keyword>
<dbReference type="GO" id="GO:0000166">
    <property type="term" value="F:nucleotide binding"/>
    <property type="evidence" value="ECO:0007669"/>
    <property type="project" value="UniProtKB-KW"/>
</dbReference>
<dbReference type="EMBL" id="JALLPJ020000519">
    <property type="protein sequence ID" value="KAL3789593.1"/>
    <property type="molecule type" value="Genomic_DNA"/>
</dbReference>
<dbReference type="GO" id="GO:0016301">
    <property type="term" value="F:kinase activity"/>
    <property type="evidence" value="ECO:0007669"/>
    <property type="project" value="UniProtKB-KW"/>
</dbReference>
<dbReference type="Gene3D" id="3.40.50.300">
    <property type="entry name" value="P-loop containing nucleotide triphosphate hydrolases"/>
    <property type="match status" value="1"/>
</dbReference>
<dbReference type="CDD" id="cd01428">
    <property type="entry name" value="ADK"/>
    <property type="match status" value="1"/>
</dbReference>
<evidence type="ECO:0000313" key="6">
    <source>
        <dbReference type="Proteomes" id="UP001530400"/>
    </source>
</evidence>
<reference evidence="5 6" key="1">
    <citation type="submission" date="2024-10" db="EMBL/GenBank/DDBJ databases">
        <title>Updated reference genomes for cyclostephanoid diatoms.</title>
        <authorList>
            <person name="Roberts W.R."/>
            <person name="Alverson A.J."/>
        </authorList>
    </citation>
    <scope>NUCLEOTIDE SEQUENCE [LARGE SCALE GENOMIC DNA]</scope>
    <source>
        <strain evidence="5 6">AJA010-31</strain>
    </source>
</reference>
<gene>
    <name evidence="5" type="ORF">ACHAWO_009156</name>
</gene>
<accession>A0ABD3PN55</accession>
<name>A0ABD3PN55_9STRA</name>
<dbReference type="SUPFAM" id="SSF52540">
    <property type="entry name" value="P-loop containing nucleoside triphosphate hydrolases"/>
    <property type="match status" value="1"/>
</dbReference>
<comment type="caution">
    <text evidence="5">The sequence shown here is derived from an EMBL/GenBank/DDBJ whole genome shotgun (WGS) entry which is preliminary data.</text>
</comment>
<keyword evidence="3 4" id="KW-0418">Kinase</keyword>
<evidence type="ECO:0000256" key="3">
    <source>
        <dbReference type="ARBA" id="ARBA00022777"/>
    </source>
</evidence>
<dbReference type="PANTHER" id="PTHR23359">
    <property type="entry name" value="NUCLEOTIDE KINASE"/>
    <property type="match status" value="1"/>
</dbReference>
<proteinExistence type="inferred from homology"/>
<evidence type="ECO:0008006" key="7">
    <source>
        <dbReference type="Google" id="ProtNLM"/>
    </source>
</evidence>
<keyword evidence="2" id="KW-0547">Nucleotide-binding</keyword>
<keyword evidence="1 4" id="KW-0808">Transferase</keyword>
<dbReference type="InterPro" id="IPR027417">
    <property type="entry name" value="P-loop_NTPase"/>
</dbReference>
<evidence type="ECO:0000313" key="5">
    <source>
        <dbReference type="EMBL" id="KAL3789593.1"/>
    </source>
</evidence>
<dbReference type="HAMAP" id="MF_00235">
    <property type="entry name" value="Adenylate_kinase_Adk"/>
    <property type="match status" value="1"/>
</dbReference>
<comment type="similarity">
    <text evidence="4">Belongs to the adenylate kinase family.</text>
</comment>
<evidence type="ECO:0000256" key="2">
    <source>
        <dbReference type="ARBA" id="ARBA00022741"/>
    </source>
</evidence>
<dbReference type="PRINTS" id="PR00094">
    <property type="entry name" value="ADENYLTKNASE"/>
</dbReference>